<proteinExistence type="inferred from homology"/>
<keyword evidence="11" id="KW-0010">Activator</keyword>
<dbReference type="STRING" id="303518.ENSPNYP00000026269"/>
<dbReference type="FunFam" id="3.30.160.60:FF:000237">
    <property type="entry name" value="Krueppel-like factor 2"/>
    <property type="match status" value="1"/>
</dbReference>
<dbReference type="FunFam" id="3.30.160.60:FF:000446">
    <property type="entry name" value="Zinc finger protein"/>
    <property type="match status" value="1"/>
</dbReference>
<dbReference type="PANTHER" id="PTHR23235:SF109">
    <property type="entry name" value="KRUEPPEL-LIKE FACTOR 2"/>
    <property type="match status" value="1"/>
</dbReference>
<dbReference type="Proteomes" id="UP000695023">
    <property type="component" value="Unplaced"/>
</dbReference>
<dbReference type="GO" id="GO:0010725">
    <property type="term" value="P:regulation of primitive erythrocyte differentiation"/>
    <property type="evidence" value="ECO:0007669"/>
    <property type="project" value="Ensembl"/>
</dbReference>
<dbReference type="GO" id="GO:0000981">
    <property type="term" value="F:DNA-binding transcription factor activity, RNA polymerase II-specific"/>
    <property type="evidence" value="ECO:0007669"/>
    <property type="project" value="TreeGrafter"/>
</dbReference>
<dbReference type="GeneTree" id="ENSGT00940000163957"/>
<sequence>MAVAEAVMPALISFPSLKGLDNVDEGVQNSATGDANNPPWEVEFNMVRSPALPSKEDDELGKFLDLDFILSNTIGRDALSDSDGNGNIPPTQQQQNCMYSLPDSPESCSGGSVTECSDHPPSHLGCHGTANVAKSSPAHSLMVELLRPEIGYPADASPDCAGKERDDREFTELRALNSASIPSAPLHRPAATAPIPLGYKIKTESGGPSCMMAASGENFMEHVHEKNLMQPVTFTHHQAAFHGGLQAHGAHPMQHAASHGHTAHYHLNAHMSSHHPSNQSHLQGQYMNAPYHSIYAHQGVPSFQGHYNAQREQVHVHQQQQQQRPLSMQGMVLTPPSSPSPVLLEFYSQDETGCMKQKRARRSWARKRAATHNCEFPGCGKTYTKSSHLKAHMRTHTGEKPYHCNWEGCGWKFARSDELTRHFRKHTGHRPFQCHLCERAFSRSDHLALHMKRHM</sequence>
<keyword evidence="8" id="KW-0832">Ubl conjugation</keyword>
<dbReference type="RefSeq" id="XP_005740306.1">
    <property type="nucleotide sequence ID" value="XM_005740249.1"/>
</dbReference>
<comment type="subcellular location">
    <subcellularLocation>
        <location evidence="1">Nucleus</location>
    </subcellularLocation>
</comment>
<dbReference type="GO" id="GO:0035188">
    <property type="term" value="P:hatching"/>
    <property type="evidence" value="ECO:0007669"/>
    <property type="project" value="Ensembl"/>
</dbReference>
<evidence type="ECO:0000256" key="5">
    <source>
        <dbReference type="ARBA" id="ARBA00022737"/>
    </source>
</evidence>
<evidence type="ECO:0000259" key="15">
    <source>
        <dbReference type="PROSITE" id="PS50157"/>
    </source>
</evidence>
<name>A0A3B4GVR3_9CICH</name>
<feature type="domain" description="C2H2-type" evidence="15">
    <location>
        <begin position="372"/>
        <end position="401"/>
    </location>
</feature>
<dbReference type="OrthoDB" id="4748970at2759"/>
<dbReference type="Gene3D" id="3.30.160.60">
    <property type="entry name" value="Classic Zinc Finger"/>
    <property type="match status" value="3"/>
</dbReference>
<dbReference type="FunFam" id="3.30.160.60:FF:000018">
    <property type="entry name" value="Krueppel-like factor 15"/>
    <property type="match status" value="1"/>
</dbReference>
<feature type="domain" description="C2H2-type" evidence="15">
    <location>
        <begin position="402"/>
        <end position="431"/>
    </location>
</feature>
<dbReference type="InterPro" id="IPR036236">
    <property type="entry name" value="Znf_C2H2_sf"/>
</dbReference>
<dbReference type="GO" id="GO:0000978">
    <property type="term" value="F:RNA polymerase II cis-regulatory region sequence-specific DNA binding"/>
    <property type="evidence" value="ECO:0007669"/>
    <property type="project" value="TreeGrafter"/>
</dbReference>
<evidence type="ECO:0000256" key="6">
    <source>
        <dbReference type="ARBA" id="ARBA00022771"/>
    </source>
</evidence>
<evidence type="ECO:0000313" key="18">
    <source>
        <dbReference type="RefSeq" id="XP_005740306.1"/>
    </source>
</evidence>
<reference evidence="18" key="2">
    <citation type="submission" date="2025-04" db="UniProtKB">
        <authorList>
            <consortium name="RefSeq"/>
        </authorList>
    </citation>
    <scope>IDENTIFICATION</scope>
</reference>
<keyword evidence="13" id="KW-0539">Nucleus</keyword>
<dbReference type="SUPFAM" id="SSF57667">
    <property type="entry name" value="beta-beta-alpha zinc fingers"/>
    <property type="match status" value="2"/>
</dbReference>
<dbReference type="Pfam" id="PF00096">
    <property type="entry name" value="zf-C2H2"/>
    <property type="match status" value="3"/>
</dbReference>
<reference evidence="16" key="1">
    <citation type="submission" date="2023-09" db="UniProtKB">
        <authorList>
            <consortium name="Ensembl"/>
        </authorList>
    </citation>
    <scope>IDENTIFICATION</scope>
</reference>
<dbReference type="CDD" id="cd22056">
    <property type="entry name" value="KLF1_2_4_N-like"/>
    <property type="match status" value="1"/>
</dbReference>
<evidence type="ECO:0000256" key="9">
    <source>
        <dbReference type="ARBA" id="ARBA00023015"/>
    </source>
</evidence>
<dbReference type="PROSITE" id="PS00028">
    <property type="entry name" value="ZINC_FINGER_C2H2_1"/>
    <property type="match status" value="3"/>
</dbReference>
<keyword evidence="7" id="KW-0862">Zinc</keyword>
<keyword evidence="17" id="KW-1185">Reference proteome</keyword>
<comment type="similarity">
    <text evidence="2">Belongs to the krueppel C2H2-type zinc-finger protein family.</text>
</comment>
<evidence type="ECO:0000313" key="16">
    <source>
        <dbReference type="Ensembl" id="ENSPNYP00000026269.1"/>
    </source>
</evidence>
<evidence type="ECO:0000256" key="7">
    <source>
        <dbReference type="ARBA" id="ARBA00022833"/>
    </source>
</evidence>
<dbReference type="SMART" id="SM00355">
    <property type="entry name" value="ZnF_C2H2"/>
    <property type="match status" value="3"/>
</dbReference>
<gene>
    <name evidence="18" type="primary">LOC102201349</name>
</gene>
<evidence type="ECO:0000256" key="14">
    <source>
        <dbReference type="PROSITE-ProRule" id="PRU00042"/>
    </source>
</evidence>
<protein>
    <submittedName>
        <fullName evidence="16 18">Krueppel-like factor 4</fullName>
    </submittedName>
</protein>
<dbReference type="GO" id="GO:0005634">
    <property type="term" value="C:nucleus"/>
    <property type="evidence" value="ECO:0007669"/>
    <property type="project" value="UniProtKB-SubCell"/>
</dbReference>
<dbReference type="GO" id="GO:0010629">
    <property type="term" value="P:negative regulation of gene expression"/>
    <property type="evidence" value="ECO:0007669"/>
    <property type="project" value="Ensembl"/>
</dbReference>
<evidence type="ECO:0000256" key="11">
    <source>
        <dbReference type="ARBA" id="ARBA00023159"/>
    </source>
</evidence>
<organism evidence="16">
    <name type="scientific">Pundamilia nyererei</name>
    <dbReference type="NCBI Taxonomy" id="303518"/>
    <lineage>
        <taxon>Eukaryota</taxon>
        <taxon>Metazoa</taxon>
        <taxon>Chordata</taxon>
        <taxon>Craniata</taxon>
        <taxon>Vertebrata</taxon>
        <taxon>Euteleostomi</taxon>
        <taxon>Actinopterygii</taxon>
        <taxon>Neopterygii</taxon>
        <taxon>Teleostei</taxon>
        <taxon>Neoteleostei</taxon>
        <taxon>Acanthomorphata</taxon>
        <taxon>Ovalentaria</taxon>
        <taxon>Cichlomorphae</taxon>
        <taxon>Cichliformes</taxon>
        <taxon>Cichlidae</taxon>
        <taxon>African cichlids</taxon>
        <taxon>Pseudocrenilabrinae</taxon>
        <taxon>Haplochromini</taxon>
        <taxon>Pundamilia</taxon>
    </lineage>
</organism>
<keyword evidence="10" id="KW-0238">DNA-binding</keyword>
<dbReference type="GO" id="GO:0048785">
    <property type="term" value="P:hatching gland development"/>
    <property type="evidence" value="ECO:0007669"/>
    <property type="project" value="Ensembl"/>
</dbReference>
<accession>A0A3B4GVR3</accession>
<keyword evidence="12" id="KW-0804">Transcription</keyword>
<dbReference type="GO" id="GO:0030218">
    <property type="term" value="P:erythrocyte differentiation"/>
    <property type="evidence" value="ECO:0007669"/>
    <property type="project" value="Ensembl"/>
</dbReference>
<evidence type="ECO:0000256" key="4">
    <source>
        <dbReference type="ARBA" id="ARBA00022723"/>
    </source>
</evidence>
<keyword evidence="5" id="KW-0677">Repeat</keyword>
<keyword evidence="4" id="KW-0479">Metal-binding</keyword>
<evidence type="ECO:0000256" key="10">
    <source>
        <dbReference type="ARBA" id="ARBA00023125"/>
    </source>
</evidence>
<evidence type="ECO:0000256" key="3">
    <source>
        <dbReference type="ARBA" id="ARBA00022553"/>
    </source>
</evidence>
<evidence type="ECO:0000256" key="12">
    <source>
        <dbReference type="ARBA" id="ARBA00023163"/>
    </source>
</evidence>
<dbReference type="CTD" id="128209"/>
<dbReference type="AlphaFoldDB" id="A0A3B4GVR3"/>
<feature type="domain" description="C2H2-type" evidence="15">
    <location>
        <begin position="432"/>
        <end position="455"/>
    </location>
</feature>
<evidence type="ECO:0000313" key="17">
    <source>
        <dbReference type="Proteomes" id="UP000695023"/>
    </source>
</evidence>
<dbReference type="GO" id="GO:0008270">
    <property type="term" value="F:zinc ion binding"/>
    <property type="evidence" value="ECO:0007669"/>
    <property type="project" value="UniProtKB-KW"/>
</dbReference>
<keyword evidence="9" id="KW-0805">Transcription regulation</keyword>
<dbReference type="Ensembl" id="ENSPNYT00000026910.1">
    <property type="protein sequence ID" value="ENSPNYP00000026269.1"/>
    <property type="gene ID" value="ENSPNYG00000019824.1"/>
</dbReference>
<dbReference type="PROSITE" id="PS50157">
    <property type="entry name" value="ZINC_FINGER_C2H2_2"/>
    <property type="match status" value="3"/>
</dbReference>
<evidence type="ECO:0000256" key="2">
    <source>
        <dbReference type="ARBA" id="ARBA00006991"/>
    </source>
</evidence>
<evidence type="ECO:0000256" key="8">
    <source>
        <dbReference type="ARBA" id="ARBA00022843"/>
    </source>
</evidence>
<keyword evidence="3" id="KW-0597">Phosphoprotein</keyword>
<dbReference type="PANTHER" id="PTHR23235">
    <property type="entry name" value="KRUEPPEL-LIKE TRANSCRIPTION FACTOR"/>
    <property type="match status" value="1"/>
</dbReference>
<evidence type="ECO:0000256" key="13">
    <source>
        <dbReference type="ARBA" id="ARBA00023242"/>
    </source>
</evidence>
<dbReference type="InterPro" id="IPR013087">
    <property type="entry name" value="Znf_C2H2_type"/>
</dbReference>
<dbReference type="GO" id="GO:0045893">
    <property type="term" value="P:positive regulation of DNA-templated transcription"/>
    <property type="evidence" value="ECO:0007669"/>
    <property type="project" value="Ensembl"/>
</dbReference>
<keyword evidence="6 14" id="KW-0863">Zinc-finger</keyword>
<evidence type="ECO:0000256" key="1">
    <source>
        <dbReference type="ARBA" id="ARBA00004123"/>
    </source>
</evidence>